<comment type="caution">
    <text evidence="14">The sequence shown here is derived from an EMBL/GenBank/DDBJ whole genome shotgun (WGS) entry which is preliminary data.</text>
</comment>
<gene>
    <name evidence="14" type="ORF">AV274_5743</name>
</gene>
<dbReference type="InterPro" id="IPR002305">
    <property type="entry name" value="aa-tRNA-synth_Ic"/>
</dbReference>
<sequence length="450" mass="51516">MESELKQRVDEYVQANSVKVAPTTQKKEPAKAPKTPKKAEKQPKEAKENAPKEIVEAPKDAPSEKKEVDQKINPWTVEAGEGGVDYDKLINSFGMNHITPELLERFERLTGHKMHRWLRRGMFFCHRDLNLILDAYEKGEKFYLYTGRGPSSGSLHLGHLIPFYFTKWLQDVFDCPLVIQLTDDEKFLWKPLSLDECIRMGRENTKDIIACGFDPKKTFIFSDMSYMGELYRNVVRIQKCITVNTARAIFGFSETSSIGQQAFPAIQASPAFSSSFPKVLGQKKMRCLIPCAVDQDPYFRMTRDIAGRLNEHKPAIMCSKFIPALVGLNTKMSASSTNTCIYVTDTPNQIKNKINRHAYSGGRETEEEQRALGADLSKDIPYQYLEYFLEDDEELKRIREEYGSGRMLTGEVKKILIGEVQALIHEFQERRAAVTEEDVDAFYAIRKLEF</sequence>
<keyword evidence="8 12" id="KW-0067">ATP-binding</keyword>
<evidence type="ECO:0000313" key="14">
    <source>
        <dbReference type="EMBL" id="OAO12581.1"/>
    </source>
</evidence>
<comment type="similarity">
    <text evidence="2 12">Belongs to the class-I aminoacyl-tRNA synthetase family.</text>
</comment>
<evidence type="ECO:0000256" key="5">
    <source>
        <dbReference type="ARBA" id="ARBA00022490"/>
    </source>
</evidence>
<evidence type="ECO:0000256" key="3">
    <source>
        <dbReference type="ARBA" id="ARBA00013161"/>
    </source>
</evidence>
<name>A0A196S893_BLAHN</name>
<dbReference type="Gene3D" id="1.10.240.10">
    <property type="entry name" value="Tyrosyl-Transfer RNA Synthetase"/>
    <property type="match status" value="1"/>
</dbReference>
<evidence type="ECO:0000256" key="7">
    <source>
        <dbReference type="ARBA" id="ARBA00022741"/>
    </source>
</evidence>
<dbReference type="GO" id="GO:0004830">
    <property type="term" value="F:tryptophan-tRNA ligase activity"/>
    <property type="evidence" value="ECO:0007669"/>
    <property type="project" value="UniProtKB-EC"/>
</dbReference>
<keyword evidence="5" id="KW-0963">Cytoplasm</keyword>
<keyword evidence="15" id="KW-1185">Reference proteome</keyword>
<dbReference type="SUPFAM" id="SSF52374">
    <property type="entry name" value="Nucleotidylyl transferase"/>
    <property type="match status" value="1"/>
</dbReference>
<keyword evidence="7 12" id="KW-0547">Nucleotide-binding</keyword>
<protein>
    <recommendedName>
        <fullName evidence="4">Tryptophan--tRNA ligase, cytoplasmic</fullName>
        <ecNumber evidence="3">6.1.1.2</ecNumber>
    </recommendedName>
    <alternativeName>
        <fullName evidence="11">Tryptophanyl-tRNA synthetase</fullName>
    </alternativeName>
</protein>
<proteinExistence type="inferred from homology"/>
<reference evidence="14 15" key="1">
    <citation type="submission" date="2016-05" db="EMBL/GenBank/DDBJ databases">
        <title>Nuclear genome of Blastocystis sp. subtype 1 NandII.</title>
        <authorList>
            <person name="Gentekaki E."/>
            <person name="Curtis B."/>
            <person name="Stairs C."/>
            <person name="Eme L."/>
            <person name="Herman E."/>
            <person name="Klimes V."/>
            <person name="Arias M.C."/>
            <person name="Elias M."/>
            <person name="Hilliou F."/>
            <person name="Klute M."/>
            <person name="Malik S.-B."/>
            <person name="Pightling A."/>
            <person name="Rachubinski R."/>
            <person name="Salas D."/>
            <person name="Schlacht A."/>
            <person name="Suga H."/>
            <person name="Archibald J."/>
            <person name="Ball S.G."/>
            <person name="Clark G."/>
            <person name="Dacks J."/>
            <person name="Van Der Giezen M."/>
            <person name="Tsaousis A."/>
            <person name="Roger A."/>
        </authorList>
    </citation>
    <scope>NUCLEOTIDE SEQUENCE [LARGE SCALE GENOMIC DNA]</scope>
    <source>
        <strain evidence="15">ATCC 50177 / NandII</strain>
    </source>
</reference>
<evidence type="ECO:0000256" key="2">
    <source>
        <dbReference type="ARBA" id="ARBA00005594"/>
    </source>
</evidence>
<keyword evidence="9 12" id="KW-0648">Protein biosynthesis</keyword>
<evidence type="ECO:0000256" key="13">
    <source>
        <dbReference type="SAM" id="MobiDB-lite"/>
    </source>
</evidence>
<evidence type="ECO:0000256" key="12">
    <source>
        <dbReference type="RuleBase" id="RU363036"/>
    </source>
</evidence>
<evidence type="ECO:0000256" key="1">
    <source>
        <dbReference type="ARBA" id="ARBA00004496"/>
    </source>
</evidence>
<dbReference type="EMBL" id="LXWW01000534">
    <property type="protein sequence ID" value="OAO12581.1"/>
    <property type="molecule type" value="Genomic_DNA"/>
</dbReference>
<evidence type="ECO:0000256" key="10">
    <source>
        <dbReference type="ARBA" id="ARBA00023146"/>
    </source>
</evidence>
<dbReference type="Proteomes" id="UP000078348">
    <property type="component" value="Unassembled WGS sequence"/>
</dbReference>
<dbReference type="PROSITE" id="PS00178">
    <property type="entry name" value="AA_TRNA_LIGASE_I"/>
    <property type="match status" value="1"/>
</dbReference>
<evidence type="ECO:0000256" key="9">
    <source>
        <dbReference type="ARBA" id="ARBA00022917"/>
    </source>
</evidence>
<dbReference type="InterPro" id="IPR014729">
    <property type="entry name" value="Rossmann-like_a/b/a_fold"/>
</dbReference>
<dbReference type="FunFam" id="1.10.240.10:FF:000003">
    <property type="entry name" value="Tryptophan--tRNA ligase, cytoplasmic"/>
    <property type="match status" value="1"/>
</dbReference>
<dbReference type="GO" id="GO:0005737">
    <property type="term" value="C:cytoplasm"/>
    <property type="evidence" value="ECO:0007669"/>
    <property type="project" value="UniProtKB-SubCell"/>
</dbReference>
<evidence type="ECO:0000256" key="4">
    <source>
        <dbReference type="ARBA" id="ARBA00013782"/>
    </source>
</evidence>
<dbReference type="NCBIfam" id="TIGR00233">
    <property type="entry name" value="trpS"/>
    <property type="match status" value="1"/>
</dbReference>
<comment type="subcellular location">
    <subcellularLocation>
        <location evidence="1">Cytoplasm</location>
    </subcellularLocation>
</comment>
<organism evidence="14 15">
    <name type="scientific">Blastocystis sp. subtype 1 (strain ATCC 50177 / NandII)</name>
    <dbReference type="NCBI Taxonomy" id="478820"/>
    <lineage>
        <taxon>Eukaryota</taxon>
        <taxon>Sar</taxon>
        <taxon>Stramenopiles</taxon>
        <taxon>Bigyra</taxon>
        <taxon>Opalozoa</taxon>
        <taxon>Opalinata</taxon>
        <taxon>Blastocystidae</taxon>
        <taxon>Blastocystis</taxon>
    </lineage>
</organism>
<dbReference type="InterPro" id="IPR001412">
    <property type="entry name" value="aa-tRNA-synth_I_CS"/>
</dbReference>
<dbReference type="PRINTS" id="PR01039">
    <property type="entry name" value="TRNASYNTHTRP"/>
</dbReference>
<dbReference type="OrthoDB" id="10261385at2759"/>
<evidence type="ECO:0000256" key="6">
    <source>
        <dbReference type="ARBA" id="ARBA00022598"/>
    </source>
</evidence>
<dbReference type="PANTHER" id="PTHR10055">
    <property type="entry name" value="TRYPTOPHANYL-TRNA SYNTHETASE"/>
    <property type="match status" value="1"/>
</dbReference>
<dbReference type="GO" id="GO:0006436">
    <property type="term" value="P:tryptophanyl-tRNA aminoacylation"/>
    <property type="evidence" value="ECO:0007669"/>
    <property type="project" value="InterPro"/>
</dbReference>
<dbReference type="AlphaFoldDB" id="A0A196S893"/>
<dbReference type="STRING" id="478820.A0A196S893"/>
<dbReference type="Gene3D" id="3.40.50.620">
    <property type="entry name" value="HUPs"/>
    <property type="match status" value="1"/>
</dbReference>
<dbReference type="FunFam" id="3.40.50.620:FF:000033">
    <property type="entry name" value="tryptophan--tRNA ligase, cytoplasmic"/>
    <property type="match status" value="1"/>
</dbReference>
<feature type="compositionally biased region" description="Basic and acidic residues" evidence="13">
    <location>
        <begin position="25"/>
        <end position="68"/>
    </location>
</feature>
<feature type="region of interest" description="Disordered" evidence="13">
    <location>
        <begin position="1"/>
        <end position="68"/>
    </location>
</feature>
<dbReference type="PANTHER" id="PTHR10055:SF1">
    <property type="entry name" value="TRYPTOPHAN--TRNA LIGASE, CYTOPLASMIC"/>
    <property type="match status" value="1"/>
</dbReference>
<evidence type="ECO:0000256" key="8">
    <source>
        <dbReference type="ARBA" id="ARBA00022840"/>
    </source>
</evidence>
<keyword evidence="6 12" id="KW-0436">Ligase</keyword>
<evidence type="ECO:0000256" key="11">
    <source>
        <dbReference type="ARBA" id="ARBA00030268"/>
    </source>
</evidence>
<dbReference type="GO" id="GO:0005524">
    <property type="term" value="F:ATP binding"/>
    <property type="evidence" value="ECO:0007669"/>
    <property type="project" value="UniProtKB-KW"/>
</dbReference>
<dbReference type="Pfam" id="PF00579">
    <property type="entry name" value="tRNA-synt_1b"/>
    <property type="match status" value="1"/>
</dbReference>
<keyword evidence="10 12" id="KW-0030">Aminoacyl-tRNA synthetase</keyword>
<dbReference type="CDD" id="cd00806">
    <property type="entry name" value="TrpRS_core"/>
    <property type="match status" value="1"/>
</dbReference>
<dbReference type="InterPro" id="IPR002306">
    <property type="entry name" value="Trp-tRNA-ligase"/>
</dbReference>
<feature type="compositionally biased region" description="Basic and acidic residues" evidence="13">
    <location>
        <begin position="1"/>
        <end position="11"/>
    </location>
</feature>
<dbReference type="EC" id="6.1.1.2" evidence="3"/>
<accession>A0A196S893</accession>
<evidence type="ECO:0000313" key="15">
    <source>
        <dbReference type="Proteomes" id="UP000078348"/>
    </source>
</evidence>